<feature type="region of interest" description="Disordered" evidence="3">
    <location>
        <begin position="1"/>
        <end position="28"/>
    </location>
</feature>
<reference evidence="5" key="1">
    <citation type="submission" date="2021-03" db="EMBL/GenBank/DDBJ databases">
        <authorList>
            <person name="Wang G."/>
        </authorList>
    </citation>
    <scope>NUCLEOTIDE SEQUENCE</scope>
    <source>
        <strain evidence="5">KCTC 12899</strain>
    </source>
</reference>
<dbReference type="InterPro" id="IPR050465">
    <property type="entry name" value="UPF0194_transport"/>
</dbReference>
<protein>
    <recommendedName>
        <fullName evidence="7">HlyD family efflux transporter periplasmic adaptor subunit</fullName>
    </recommendedName>
</protein>
<dbReference type="RefSeq" id="WP_207857912.1">
    <property type="nucleotide sequence ID" value="NZ_JAFREP010000005.1"/>
</dbReference>
<dbReference type="Proteomes" id="UP000664417">
    <property type="component" value="Unassembled WGS sequence"/>
</dbReference>
<name>A0A8J7QEI9_9BACT</name>
<keyword evidence="4" id="KW-0472">Membrane</keyword>
<sequence>MSEPEPDNPDRVEDATASQPETDSLAPHQYESLYEEEDEPLLDLRRNLQGRLPWIALFYLMLIVAAGFWVDIPRELRTSFVLRSQESETVFRFPEDVYMEACFVKAGQEIAGGHKMMRITSPGIAALIAAHHRAKRELTRFEEHEQHAFDLQIRAVQNEIDRLSNQQQGLHLEQQLVDRTQAAEIDQADRRRALAERVAETRRRLAEVALVSEEDQQRAQTEAALEAITGQKLTDTRQTQGRLDQVAQNAIILALEQQRTKKALLQQQRTLRLRELQDQWADAVEAIKLQYGDTLIDGNSLILRAPFPSTISYVFQGPRHISKDAVALKLLNNAAQLEGYAKISAAEIGHARPGMDLIMKIDTYPHYRWGFVKGRIRYLSLAPDETGAFPFEISLTDTGRLRGLLQIGMTGECVIQVENRNFWAFLLEGITRTTDRVVNPEDLE</sequence>
<evidence type="ECO:0000256" key="1">
    <source>
        <dbReference type="ARBA" id="ARBA00004196"/>
    </source>
</evidence>
<feature type="transmembrane region" description="Helical" evidence="4">
    <location>
        <begin position="52"/>
        <end position="70"/>
    </location>
</feature>
<gene>
    <name evidence="5" type="ORF">J3U88_07250</name>
</gene>
<dbReference type="AlphaFoldDB" id="A0A8J7QEI9"/>
<evidence type="ECO:0000256" key="2">
    <source>
        <dbReference type="ARBA" id="ARBA00023054"/>
    </source>
</evidence>
<organism evidence="5 6">
    <name type="scientific">Acanthopleuribacter pedis</name>
    <dbReference type="NCBI Taxonomy" id="442870"/>
    <lineage>
        <taxon>Bacteria</taxon>
        <taxon>Pseudomonadati</taxon>
        <taxon>Acidobacteriota</taxon>
        <taxon>Holophagae</taxon>
        <taxon>Acanthopleuribacterales</taxon>
        <taxon>Acanthopleuribacteraceae</taxon>
        <taxon>Acanthopleuribacter</taxon>
    </lineage>
</organism>
<evidence type="ECO:0000256" key="4">
    <source>
        <dbReference type="SAM" id="Phobius"/>
    </source>
</evidence>
<comment type="subcellular location">
    <subcellularLocation>
        <location evidence="1">Cell envelope</location>
    </subcellularLocation>
</comment>
<keyword evidence="4" id="KW-0812">Transmembrane</keyword>
<evidence type="ECO:0008006" key="7">
    <source>
        <dbReference type="Google" id="ProtNLM"/>
    </source>
</evidence>
<keyword evidence="4" id="KW-1133">Transmembrane helix</keyword>
<evidence type="ECO:0000256" key="3">
    <source>
        <dbReference type="SAM" id="MobiDB-lite"/>
    </source>
</evidence>
<comment type="caution">
    <text evidence="5">The sequence shown here is derived from an EMBL/GenBank/DDBJ whole genome shotgun (WGS) entry which is preliminary data.</text>
</comment>
<dbReference type="EMBL" id="JAFREP010000005">
    <property type="protein sequence ID" value="MBO1318245.1"/>
    <property type="molecule type" value="Genomic_DNA"/>
</dbReference>
<dbReference type="GO" id="GO:0030313">
    <property type="term" value="C:cell envelope"/>
    <property type="evidence" value="ECO:0007669"/>
    <property type="project" value="UniProtKB-SubCell"/>
</dbReference>
<dbReference type="PANTHER" id="PTHR32347">
    <property type="entry name" value="EFFLUX SYSTEM COMPONENT YKNX-RELATED"/>
    <property type="match status" value="1"/>
</dbReference>
<keyword evidence="2" id="KW-0175">Coiled coil</keyword>
<keyword evidence="6" id="KW-1185">Reference proteome</keyword>
<proteinExistence type="predicted"/>
<dbReference type="Gene3D" id="2.40.30.170">
    <property type="match status" value="1"/>
</dbReference>
<evidence type="ECO:0000313" key="5">
    <source>
        <dbReference type="EMBL" id="MBO1318245.1"/>
    </source>
</evidence>
<evidence type="ECO:0000313" key="6">
    <source>
        <dbReference type="Proteomes" id="UP000664417"/>
    </source>
</evidence>
<accession>A0A8J7QEI9</accession>